<keyword evidence="1" id="KW-0812">Transmembrane</keyword>
<dbReference type="InterPro" id="IPR045679">
    <property type="entry name" value="DUF6199"/>
</dbReference>
<dbReference type="Proteomes" id="UP001596333">
    <property type="component" value="Unassembled WGS sequence"/>
</dbReference>
<dbReference type="EMBL" id="JBHSXI010000007">
    <property type="protein sequence ID" value="MFC6888676.1"/>
    <property type="molecule type" value="Genomic_DNA"/>
</dbReference>
<feature type="domain" description="DUF6199" evidence="2">
    <location>
        <begin position="9"/>
        <end position="72"/>
    </location>
</feature>
<gene>
    <name evidence="3" type="ORF">ACFQEY_06490</name>
</gene>
<comment type="caution">
    <text evidence="3">The sequence shown here is derived from an EMBL/GenBank/DDBJ whole genome shotgun (WGS) entry which is preliminary data.</text>
</comment>
<keyword evidence="1" id="KW-0472">Membrane</keyword>
<sequence length="78" mass="8578">MPGIRELLAVVLGALLGIALITAPRTALRLSVFVGPNRRRRGEYGMEETVSNKWTWVVRALGVACLAIAVFITHQTYL</sequence>
<keyword evidence="4" id="KW-1185">Reference proteome</keyword>
<feature type="transmembrane region" description="Helical" evidence="1">
    <location>
        <begin position="53"/>
        <end position="72"/>
    </location>
</feature>
<evidence type="ECO:0000256" key="1">
    <source>
        <dbReference type="SAM" id="Phobius"/>
    </source>
</evidence>
<proteinExistence type="predicted"/>
<name>A0ABD5UH83_9EURY</name>
<keyword evidence="1" id="KW-1133">Transmembrane helix</keyword>
<dbReference type="AlphaFoldDB" id="A0ABD5UH83"/>
<organism evidence="3 4">
    <name type="scientific">Halorubrum trueperi</name>
    <dbReference type="NCBI Taxonomy" id="2004704"/>
    <lineage>
        <taxon>Archaea</taxon>
        <taxon>Methanobacteriati</taxon>
        <taxon>Methanobacteriota</taxon>
        <taxon>Stenosarchaea group</taxon>
        <taxon>Halobacteria</taxon>
        <taxon>Halobacteriales</taxon>
        <taxon>Haloferacaceae</taxon>
        <taxon>Halorubrum</taxon>
    </lineage>
</organism>
<dbReference type="RefSeq" id="WP_379766099.1">
    <property type="nucleotide sequence ID" value="NZ_JBHSXI010000007.1"/>
</dbReference>
<evidence type="ECO:0000313" key="3">
    <source>
        <dbReference type="EMBL" id="MFC6888676.1"/>
    </source>
</evidence>
<accession>A0ABD5UH83</accession>
<evidence type="ECO:0000259" key="2">
    <source>
        <dbReference type="Pfam" id="PF19701"/>
    </source>
</evidence>
<evidence type="ECO:0000313" key="4">
    <source>
        <dbReference type="Proteomes" id="UP001596333"/>
    </source>
</evidence>
<protein>
    <recommendedName>
        <fullName evidence="2">DUF6199 domain-containing protein</fullName>
    </recommendedName>
</protein>
<reference evidence="3 4" key="1">
    <citation type="journal article" date="2019" name="Int. J. Syst. Evol. Microbiol.">
        <title>The Global Catalogue of Microorganisms (GCM) 10K type strain sequencing project: providing services to taxonomists for standard genome sequencing and annotation.</title>
        <authorList>
            <consortium name="The Broad Institute Genomics Platform"/>
            <consortium name="The Broad Institute Genome Sequencing Center for Infectious Disease"/>
            <person name="Wu L."/>
            <person name="Ma J."/>
        </authorList>
    </citation>
    <scope>NUCLEOTIDE SEQUENCE [LARGE SCALE GENOMIC DNA]</scope>
    <source>
        <strain evidence="3 4">Y73</strain>
    </source>
</reference>
<dbReference type="Pfam" id="PF19701">
    <property type="entry name" value="DUF6199"/>
    <property type="match status" value="1"/>
</dbReference>